<reference evidence="1" key="1">
    <citation type="submission" date="2021-08" db="EMBL/GenBank/DDBJ databases">
        <title>The first chromosome-level gecko genome reveals the dynamic sex chromosomes of Neotropical dwarf geckos (Sphaerodactylidae: Sphaerodactylus).</title>
        <authorList>
            <person name="Pinto B.J."/>
            <person name="Keating S.E."/>
            <person name="Gamble T."/>
        </authorList>
    </citation>
    <scope>NUCLEOTIDE SEQUENCE</scope>
    <source>
        <strain evidence="1">TG3544</strain>
    </source>
</reference>
<evidence type="ECO:0000313" key="2">
    <source>
        <dbReference type="Proteomes" id="UP000827872"/>
    </source>
</evidence>
<gene>
    <name evidence="1" type="ORF">K3G42_009603</name>
</gene>
<evidence type="ECO:0000313" key="1">
    <source>
        <dbReference type="EMBL" id="KAH7997865.1"/>
    </source>
</evidence>
<protein>
    <submittedName>
        <fullName evidence="1">Uncharacterized protein</fullName>
    </submittedName>
</protein>
<dbReference type="EMBL" id="CM037625">
    <property type="protein sequence ID" value="KAH7997865.1"/>
    <property type="molecule type" value="Genomic_DNA"/>
</dbReference>
<accession>A0ACB8EYG1</accession>
<name>A0ACB8EYG1_9SAUR</name>
<dbReference type="Proteomes" id="UP000827872">
    <property type="component" value="Linkage Group LG12"/>
</dbReference>
<comment type="caution">
    <text evidence="1">The sequence shown here is derived from an EMBL/GenBank/DDBJ whole genome shotgun (WGS) entry which is preliminary data.</text>
</comment>
<sequence length="107" mass="12015">MTFGWAARPLFKNLPFHFVAHVLKVKILLIKRLPTRTSVVISGSSVSKGEQEGLALTSYSSKKLKIIIIIIKKKRKKEKGETATVNIHILKHIPLCKARMLANLKSI</sequence>
<organism evidence="1 2">
    <name type="scientific">Sphaerodactylus townsendi</name>
    <dbReference type="NCBI Taxonomy" id="933632"/>
    <lineage>
        <taxon>Eukaryota</taxon>
        <taxon>Metazoa</taxon>
        <taxon>Chordata</taxon>
        <taxon>Craniata</taxon>
        <taxon>Vertebrata</taxon>
        <taxon>Euteleostomi</taxon>
        <taxon>Lepidosauria</taxon>
        <taxon>Squamata</taxon>
        <taxon>Bifurcata</taxon>
        <taxon>Gekkota</taxon>
        <taxon>Sphaerodactylidae</taxon>
        <taxon>Sphaerodactylus</taxon>
    </lineage>
</organism>
<keyword evidence="2" id="KW-1185">Reference proteome</keyword>
<proteinExistence type="predicted"/>